<evidence type="ECO:0000256" key="6">
    <source>
        <dbReference type="ARBA" id="ARBA00022840"/>
    </source>
</evidence>
<evidence type="ECO:0000256" key="3">
    <source>
        <dbReference type="ARBA" id="ARBA00022692"/>
    </source>
</evidence>
<proteinExistence type="predicted"/>
<dbReference type="RefSeq" id="XP_004029644.1">
    <property type="nucleotide sequence ID" value="XM_004029596.1"/>
</dbReference>
<keyword evidence="2" id="KW-0813">Transport</keyword>
<dbReference type="PROSITE" id="PS50893">
    <property type="entry name" value="ABC_TRANSPORTER_2"/>
    <property type="match status" value="1"/>
</dbReference>
<evidence type="ECO:0000256" key="4">
    <source>
        <dbReference type="ARBA" id="ARBA00022737"/>
    </source>
</evidence>
<dbReference type="SUPFAM" id="SSF52540">
    <property type="entry name" value="P-loop containing nucleoside triphosphate hydrolases"/>
    <property type="match status" value="2"/>
</dbReference>
<protein>
    <recommendedName>
        <fullName evidence="15">ABC transporter family protein</fullName>
    </recommendedName>
</protein>
<dbReference type="GO" id="GO:0005524">
    <property type="term" value="F:ATP binding"/>
    <property type="evidence" value="ECO:0007669"/>
    <property type="project" value="UniProtKB-KW"/>
</dbReference>
<feature type="domain" description="ABC transporter" evidence="11">
    <location>
        <begin position="549"/>
        <end position="783"/>
    </location>
</feature>
<dbReference type="Pfam" id="PF00664">
    <property type="entry name" value="ABC_membrane"/>
    <property type="match status" value="1"/>
</dbReference>
<evidence type="ECO:0000256" key="8">
    <source>
        <dbReference type="ARBA" id="ARBA00023136"/>
    </source>
</evidence>
<evidence type="ECO:0000256" key="2">
    <source>
        <dbReference type="ARBA" id="ARBA00022448"/>
    </source>
</evidence>
<dbReference type="SUPFAM" id="SSF90123">
    <property type="entry name" value="ABC transporter transmembrane region"/>
    <property type="match status" value="1"/>
</dbReference>
<evidence type="ECO:0000259" key="11">
    <source>
        <dbReference type="PROSITE" id="PS50893"/>
    </source>
</evidence>
<dbReference type="STRING" id="857967.G0R283"/>
<feature type="transmembrane region" description="Helical" evidence="10">
    <location>
        <begin position="209"/>
        <end position="231"/>
    </location>
</feature>
<dbReference type="GO" id="GO:0140359">
    <property type="term" value="F:ABC-type transporter activity"/>
    <property type="evidence" value="ECO:0007669"/>
    <property type="project" value="InterPro"/>
</dbReference>
<dbReference type="Proteomes" id="UP000008983">
    <property type="component" value="Unassembled WGS sequence"/>
</dbReference>
<gene>
    <name evidence="13" type="ORF">IMG5_175940</name>
</gene>
<reference evidence="13 14" key="1">
    <citation type="submission" date="2011-07" db="EMBL/GenBank/DDBJ databases">
        <authorList>
            <person name="Coyne R."/>
            <person name="Brami D."/>
            <person name="Johnson J."/>
            <person name="Hostetler J."/>
            <person name="Hannick L."/>
            <person name="Clark T."/>
            <person name="Cassidy-Hanley D."/>
            <person name="Inman J."/>
        </authorList>
    </citation>
    <scope>NUCLEOTIDE SEQUENCE [LARGE SCALE GENOMIC DNA]</scope>
    <source>
        <strain evidence="13 14">G5</strain>
    </source>
</reference>
<dbReference type="PANTHER" id="PTHR24223:SF330">
    <property type="entry name" value="ATP-BINDING CASSETTE SUB-FAMILY C MEMBER 10"/>
    <property type="match status" value="1"/>
</dbReference>
<dbReference type="Gene3D" id="3.40.50.300">
    <property type="entry name" value="P-loop containing nucleotide triphosphate hydrolases"/>
    <property type="match status" value="2"/>
</dbReference>
<dbReference type="OMA" id="NITIMIQ"/>
<dbReference type="InterPro" id="IPR003439">
    <property type="entry name" value="ABC_transporter-like_ATP-bd"/>
</dbReference>
<comment type="subcellular location">
    <subcellularLocation>
        <location evidence="1">Membrane</location>
        <topology evidence="1">Multi-pass membrane protein</topology>
    </subcellularLocation>
</comment>
<evidence type="ECO:0000256" key="9">
    <source>
        <dbReference type="ARBA" id="ARBA00023180"/>
    </source>
</evidence>
<feature type="transmembrane region" description="Helical" evidence="10">
    <location>
        <begin position="348"/>
        <end position="377"/>
    </location>
</feature>
<dbReference type="InterPro" id="IPR011527">
    <property type="entry name" value="ABC1_TM_dom"/>
</dbReference>
<dbReference type="AlphaFoldDB" id="G0R283"/>
<keyword evidence="4" id="KW-0677">Repeat</keyword>
<dbReference type="PANTHER" id="PTHR24223">
    <property type="entry name" value="ATP-BINDING CASSETTE SUB-FAMILY C"/>
    <property type="match status" value="1"/>
</dbReference>
<sequence length="785" mass="93168">MENEQESQFFKKGSICYVSQNHWLQAKSIRENILFGEEYDEVWYQKCINACDLQEDLNSLSQKDQKIIIQNGINLSGGQIQRICICRALYSRKDIYLFDDIFSSLDSHVQQKIFQNAIIDLLINEKEKTVLFCSQNYHMFNYQKTFSQIILIEQGQIILNQQIIEQYIQRQIQQQQQKQFSPQKQLDFSLQLNQEDEQREQGSFNIQVYFSYFQSMNIIFFICFLISHILCQTSQVFIDFWLKDYIQPESDFYKQINQQITFQQAFMYFLLINIIFICLKCFLFVIVNYFSSYNIFNNLNKCIIFSKMSFFDKTSLGKIMNRVSDDIFQIDQSASINFNELLTSYVQVFGYLIAIGYIFPYTLIISFVCIFSMYYYYAKFTRTNKELKRLNQVNYGKLITNINEICGGLAIIRSFNQQENILKDFLVNLKDFNNCLLNLQAIEVWLQIRILLISNLICFSICIICLYFVFQNGLINYNNFSMSLAYSILFCQSFYVLIFYQIQFELNMVNMERIKQYYNNDQENIECYKQNQKEIIVKVVQEEYNQYQIIFKDVSFSYENEKNNHQQQYALQNINFRIKKGQKIAFLGRTGSGKTSIINLLFNLYPFQQGNIFIDGQDILSYSLKQLRNKISIIPQFGFLYNATIKQNLDPADEYKEDDLQIKIQKFDFKFKQELDFLVDESGNNLSNGEKQIINFLRITLRNSDIICIDEATSNMNPETHKQITDYILDMAIGKTLIYITHRMESIDKFDNIFILENSKIIEEGNFVQLSQNQNGYFSKIYNKK</sequence>
<keyword evidence="6" id="KW-0067">ATP-binding</keyword>
<dbReference type="eggNOG" id="KOG0054">
    <property type="taxonomic scope" value="Eukaryota"/>
</dbReference>
<evidence type="ECO:0000256" key="7">
    <source>
        <dbReference type="ARBA" id="ARBA00022989"/>
    </source>
</evidence>
<dbReference type="GeneID" id="14904503"/>
<dbReference type="GO" id="GO:0016020">
    <property type="term" value="C:membrane"/>
    <property type="evidence" value="ECO:0007669"/>
    <property type="project" value="UniProtKB-SubCell"/>
</dbReference>
<dbReference type="EMBL" id="GL984247">
    <property type="protein sequence ID" value="EGR28408.1"/>
    <property type="molecule type" value="Genomic_DNA"/>
</dbReference>
<dbReference type="Gene3D" id="1.20.1560.10">
    <property type="entry name" value="ABC transporter type 1, transmembrane domain"/>
    <property type="match status" value="1"/>
</dbReference>
<keyword evidence="3 10" id="KW-0812">Transmembrane</keyword>
<keyword evidence="5" id="KW-0547">Nucleotide-binding</keyword>
<feature type="transmembrane region" description="Helical" evidence="10">
    <location>
        <begin position="265"/>
        <end position="290"/>
    </location>
</feature>
<keyword evidence="14" id="KW-1185">Reference proteome</keyword>
<dbReference type="CDD" id="cd18605">
    <property type="entry name" value="ABC_6TM_MRP7_D2_like"/>
    <property type="match status" value="1"/>
</dbReference>
<dbReference type="InterPro" id="IPR003593">
    <property type="entry name" value="AAA+_ATPase"/>
</dbReference>
<accession>G0R283</accession>
<evidence type="ECO:0000313" key="14">
    <source>
        <dbReference type="Proteomes" id="UP000008983"/>
    </source>
</evidence>
<evidence type="ECO:0000259" key="12">
    <source>
        <dbReference type="PROSITE" id="PS50929"/>
    </source>
</evidence>
<feature type="transmembrane region" description="Helical" evidence="10">
    <location>
        <begin position="450"/>
        <end position="470"/>
    </location>
</feature>
<dbReference type="PROSITE" id="PS50929">
    <property type="entry name" value="ABC_TM1F"/>
    <property type="match status" value="1"/>
</dbReference>
<name>G0R283_ICHMU</name>
<organism evidence="13 14">
    <name type="scientific">Ichthyophthirius multifiliis</name>
    <name type="common">White spot disease agent</name>
    <name type="synonym">Ich</name>
    <dbReference type="NCBI Taxonomy" id="5932"/>
    <lineage>
        <taxon>Eukaryota</taxon>
        <taxon>Sar</taxon>
        <taxon>Alveolata</taxon>
        <taxon>Ciliophora</taxon>
        <taxon>Intramacronucleata</taxon>
        <taxon>Oligohymenophorea</taxon>
        <taxon>Hymenostomatida</taxon>
        <taxon>Ophryoglenina</taxon>
        <taxon>Ichthyophthirius</taxon>
    </lineage>
</organism>
<feature type="transmembrane region" description="Helical" evidence="10">
    <location>
        <begin position="482"/>
        <end position="502"/>
    </location>
</feature>
<dbReference type="InterPro" id="IPR027417">
    <property type="entry name" value="P-loop_NTPase"/>
</dbReference>
<evidence type="ECO:0000256" key="10">
    <source>
        <dbReference type="SAM" id="Phobius"/>
    </source>
</evidence>
<dbReference type="InterPro" id="IPR036640">
    <property type="entry name" value="ABC1_TM_sf"/>
</dbReference>
<dbReference type="Pfam" id="PF00005">
    <property type="entry name" value="ABC_tran"/>
    <property type="match status" value="2"/>
</dbReference>
<evidence type="ECO:0000256" key="1">
    <source>
        <dbReference type="ARBA" id="ARBA00004141"/>
    </source>
</evidence>
<evidence type="ECO:0000256" key="5">
    <source>
        <dbReference type="ARBA" id="ARBA00022741"/>
    </source>
</evidence>
<evidence type="ECO:0000313" key="13">
    <source>
        <dbReference type="EMBL" id="EGR28408.1"/>
    </source>
</evidence>
<keyword evidence="9" id="KW-0325">Glycoprotein</keyword>
<dbReference type="SMART" id="SM00382">
    <property type="entry name" value="AAA"/>
    <property type="match status" value="1"/>
</dbReference>
<dbReference type="InterPro" id="IPR050173">
    <property type="entry name" value="ABC_transporter_C-like"/>
</dbReference>
<dbReference type="FunFam" id="3.40.50.300:FF:001172">
    <property type="entry name" value="Cystic fibrosis transmembrane conductance regulator"/>
    <property type="match status" value="1"/>
</dbReference>
<evidence type="ECO:0008006" key="15">
    <source>
        <dbReference type="Google" id="ProtNLM"/>
    </source>
</evidence>
<dbReference type="InParanoid" id="G0R283"/>
<feature type="domain" description="ABC transmembrane type-1" evidence="12">
    <location>
        <begin position="265"/>
        <end position="506"/>
    </location>
</feature>
<keyword evidence="7 10" id="KW-1133">Transmembrane helix</keyword>
<keyword evidence="8 10" id="KW-0472">Membrane</keyword>
<dbReference type="OrthoDB" id="298960at2759"/>
<dbReference type="GO" id="GO:0016887">
    <property type="term" value="F:ATP hydrolysis activity"/>
    <property type="evidence" value="ECO:0007669"/>
    <property type="project" value="InterPro"/>
</dbReference>